<feature type="transmembrane region" description="Helical" evidence="7">
    <location>
        <begin position="27"/>
        <end position="48"/>
    </location>
</feature>
<keyword evidence="3" id="KW-1003">Cell membrane</keyword>
<evidence type="ECO:0000256" key="6">
    <source>
        <dbReference type="ARBA" id="ARBA00023136"/>
    </source>
</evidence>
<evidence type="ECO:0000256" key="3">
    <source>
        <dbReference type="ARBA" id="ARBA00022475"/>
    </source>
</evidence>
<keyword evidence="5 7" id="KW-1133">Transmembrane helix</keyword>
<dbReference type="InterPro" id="IPR050901">
    <property type="entry name" value="BP-dep_ABC_trans_perm"/>
</dbReference>
<feature type="compositionally biased region" description="Low complexity" evidence="8">
    <location>
        <begin position="1"/>
        <end position="20"/>
    </location>
</feature>
<evidence type="ECO:0000256" key="1">
    <source>
        <dbReference type="ARBA" id="ARBA00004651"/>
    </source>
</evidence>
<reference evidence="11" key="1">
    <citation type="submission" date="2023-07" db="EMBL/GenBank/DDBJ databases">
        <title>30 novel species of actinomycetes from the DSMZ collection.</title>
        <authorList>
            <person name="Nouioui I."/>
        </authorList>
    </citation>
    <scope>NUCLEOTIDE SEQUENCE [LARGE SCALE GENOMIC DNA]</scope>
    <source>
        <strain evidence="11">DSM 41979</strain>
    </source>
</reference>
<feature type="region of interest" description="Disordered" evidence="8">
    <location>
        <begin position="1"/>
        <end position="21"/>
    </location>
</feature>
<keyword evidence="6 7" id="KW-0472">Membrane</keyword>
<comment type="similarity">
    <text evidence="7">Belongs to the binding-protein-dependent transport system permease family.</text>
</comment>
<keyword evidence="2 7" id="KW-0813">Transport</keyword>
<dbReference type="CDD" id="cd06261">
    <property type="entry name" value="TM_PBP2"/>
    <property type="match status" value="1"/>
</dbReference>
<keyword evidence="11" id="KW-1185">Reference proteome</keyword>
<evidence type="ECO:0000313" key="11">
    <source>
        <dbReference type="Proteomes" id="UP001183610"/>
    </source>
</evidence>
<dbReference type="Gene3D" id="1.10.3720.10">
    <property type="entry name" value="MetI-like"/>
    <property type="match status" value="1"/>
</dbReference>
<dbReference type="PANTHER" id="PTHR32243">
    <property type="entry name" value="MALTOSE TRANSPORT SYSTEM PERMEASE-RELATED"/>
    <property type="match status" value="1"/>
</dbReference>
<feature type="domain" description="ABC transmembrane type-1" evidence="9">
    <location>
        <begin position="84"/>
        <end position="275"/>
    </location>
</feature>
<dbReference type="InterPro" id="IPR035906">
    <property type="entry name" value="MetI-like_sf"/>
</dbReference>
<evidence type="ECO:0000256" key="7">
    <source>
        <dbReference type="RuleBase" id="RU363032"/>
    </source>
</evidence>
<feature type="transmembrane region" description="Helical" evidence="7">
    <location>
        <begin position="84"/>
        <end position="107"/>
    </location>
</feature>
<dbReference type="SUPFAM" id="SSF161098">
    <property type="entry name" value="MetI-like"/>
    <property type="match status" value="1"/>
</dbReference>
<feature type="transmembrane region" description="Helical" evidence="7">
    <location>
        <begin position="119"/>
        <end position="140"/>
    </location>
</feature>
<dbReference type="Proteomes" id="UP001183610">
    <property type="component" value="Unassembled WGS sequence"/>
</dbReference>
<evidence type="ECO:0000256" key="4">
    <source>
        <dbReference type="ARBA" id="ARBA00022692"/>
    </source>
</evidence>
<feature type="transmembrane region" description="Helical" evidence="7">
    <location>
        <begin position="253"/>
        <end position="274"/>
    </location>
</feature>
<evidence type="ECO:0000256" key="5">
    <source>
        <dbReference type="ARBA" id="ARBA00022989"/>
    </source>
</evidence>
<comment type="subcellular location">
    <subcellularLocation>
        <location evidence="1 7">Cell membrane</location>
        <topology evidence="1 7">Multi-pass membrane protein</topology>
    </subcellularLocation>
</comment>
<dbReference type="RefSeq" id="WP_010263750.1">
    <property type="nucleotide sequence ID" value="NZ_JAVRET010000040.1"/>
</dbReference>
<feature type="transmembrane region" description="Helical" evidence="7">
    <location>
        <begin position="152"/>
        <end position="171"/>
    </location>
</feature>
<gene>
    <name evidence="10" type="ORF">RM698_17925</name>
</gene>
<dbReference type="InterPro" id="IPR000515">
    <property type="entry name" value="MetI-like"/>
</dbReference>
<feature type="transmembrane region" description="Helical" evidence="7">
    <location>
        <begin position="209"/>
        <end position="233"/>
    </location>
</feature>
<dbReference type="Pfam" id="PF00528">
    <property type="entry name" value="BPD_transp_1"/>
    <property type="match status" value="1"/>
</dbReference>
<name>A0ABU2R2K1_9ACTN</name>
<evidence type="ECO:0000256" key="8">
    <source>
        <dbReference type="SAM" id="MobiDB-lite"/>
    </source>
</evidence>
<evidence type="ECO:0000259" key="9">
    <source>
        <dbReference type="PROSITE" id="PS50928"/>
    </source>
</evidence>
<dbReference type="PANTHER" id="PTHR32243:SF18">
    <property type="entry name" value="INNER MEMBRANE ABC TRANSPORTER PERMEASE PROTEIN YCJP"/>
    <property type="match status" value="1"/>
</dbReference>
<comment type="caution">
    <text evidence="10">The sequence shown here is derived from an EMBL/GenBank/DDBJ whole genome shotgun (WGS) entry which is preliminary data.</text>
</comment>
<evidence type="ECO:0000313" key="10">
    <source>
        <dbReference type="EMBL" id="MDT0410921.1"/>
    </source>
</evidence>
<keyword evidence="4 7" id="KW-0812">Transmembrane</keyword>
<sequence length="289" mass="30415">MTAPAVPTAPAAPTAAPAPRTVRRRPWGSTVIALVILAVLLFPVYWMVNVSLQEHATSFSTDWFPFHPSFAAYGQALRDQGGHLLISLAVALGSTLISSLVAAPASFALAKFRLPGRGVLLLAAVVTQMIPGIVIANALYRAYNGLGLLNSLPGLILADASLGIPFAMLLMRSFMAEVPDAVIEAARVDGAGRVRTFVSVVLPMSRNGLITGALFSFLFAWSDFLFALTLSSTDAVTPITMGIYRYLGAQTENWSPVMASSVLACLPSVVLLVLAQRYIAAGISGGAVK</sequence>
<evidence type="ECO:0000256" key="2">
    <source>
        <dbReference type="ARBA" id="ARBA00022448"/>
    </source>
</evidence>
<organism evidence="10 11">
    <name type="scientific">Streptomyces evansiae</name>
    <dbReference type="NCBI Taxonomy" id="3075535"/>
    <lineage>
        <taxon>Bacteria</taxon>
        <taxon>Bacillati</taxon>
        <taxon>Actinomycetota</taxon>
        <taxon>Actinomycetes</taxon>
        <taxon>Kitasatosporales</taxon>
        <taxon>Streptomycetaceae</taxon>
        <taxon>Streptomyces</taxon>
    </lineage>
</organism>
<proteinExistence type="inferred from homology"/>
<dbReference type="EMBL" id="JAVRET010000040">
    <property type="protein sequence ID" value="MDT0410921.1"/>
    <property type="molecule type" value="Genomic_DNA"/>
</dbReference>
<accession>A0ABU2R2K1</accession>
<protein>
    <submittedName>
        <fullName evidence="10">Carbohydrate ABC transporter permease</fullName>
    </submittedName>
</protein>
<dbReference type="PROSITE" id="PS50928">
    <property type="entry name" value="ABC_TM1"/>
    <property type="match status" value="1"/>
</dbReference>